<dbReference type="GO" id="GO:0003677">
    <property type="term" value="F:DNA binding"/>
    <property type="evidence" value="ECO:0007669"/>
    <property type="project" value="UniProtKB-KW"/>
</dbReference>
<evidence type="ECO:0000259" key="7">
    <source>
        <dbReference type="Pfam" id="PF08493"/>
    </source>
</evidence>
<sequence>MEWSLYPELAQTLGTSSQCSFDFSLTGNMGTSPGDADEAGLNFGTGDAGISESCADTEAPYLSDVLTWEAWDLGGSSSGASNSTIAATTPPPDTGATLLALAENDDSIISSRNSGNRDNCGRGRSGRSGRSTSSKSPSAAACTTRHCSSPTKSCIAAAASAISALHVCTDMCLSSPSSSPFSSPLSTMSSASPSINPDHLHRRVLGLRTIDTILTDGRDAARTISATLNCSACSSMPQLHLLAATALEKLASWYRVVVEGMLQRPPSTSPPSTTTAAAGTVLPPTSSSALRMTPPRVTSTGSAAGVDAESVVEDANMHHYLIHGSLPLTIAIGTHAVEEALQAAVVAQVVMQRLRELKCMVELLARRMGGGAEDGPDSTGRARGSNGEDGRLPPAVRDKLVGRVRQRLVTTWEELAVLRDEQLRCGLEESL</sequence>
<reference evidence="8" key="1">
    <citation type="journal article" date="2023" name="Mol. Phylogenet. Evol.">
        <title>Genome-scale phylogeny and comparative genomics of the fungal order Sordariales.</title>
        <authorList>
            <person name="Hensen N."/>
            <person name="Bonometti L."/>
            <person name="Westerberg I."/>
            <person name="Brannstrom I.O."/>
            <person name="Guillou S."/>
            <person name="Cros-Aarteil S."/>
            <person name="Calhoun S."/>
            <person name="Haridas S."/>
            <person name="Kuo A."/>
            <person name="Mondo S."/>
            <person name="Pangilinan J."/>
            <person name="Riley R."/>
            <person name="LaButti K."/>
            <person name="Andreopoulos B."/>
            <person name="Lipzen A."/>
            <person name="Chen C."/>
            <person name="Yan M."/>
            <person name="Daum C."/>
            <person name="Ng V."/>
            <person name="Clum A."/>
            <person name="Steindorff A."/>
            <person name="Ohm R.A."/>
            <person name="Martin F."/>
            <person name="Silar P."/>
            <person name="Natvig D.O."/>
            <person name="Lalanne C."/>
            <person name="Gautier V."/>
            <person name="Ament-Velasquez S.L."/>
            <person name="Kruys A."/>
            <person name="Hutchinson M.I."/>
            <person name="Powell A.J."/>
            <person name="Barry K."/>
            <person name="Miller A.N."/>
            <person name="Grigoriev I.V."/>
            <person name="Debuchy R."/>
            <person name="Gladieux P."/>
            <person name="Hiltunen Thoren M."/>
            <person name="Johannesson H."/>
        </authorList>
    </citation>
    <scope>NUCLEOTIDE SEQUENCE</scope>
    <source>
        <strain evidence="8">CBS 359.72</strain>
    </source>
</reference>
<evidence type="ECO:0000256" key="2">
    <source>
        <dbReference type="ARBA" id="ARBA00023015"/>
    </source>
</evidence>
<evidence type="ECO:0000256" key="1">
    <source>
        <dbReference type="ARBA" id="ARBA00022723"/>
    </source>
</evidence>
<evidence type="ECO:0000256" key="5">
    <source>
        <dbReference type="ARBA" id="ARBA00023242"/>
    </source>
</evidence>
<dbReference type="Proteomes" id="UP001303647">
    <property type="component" value="Unassembled WGS sequence"/>
</dbReference>
<comment type="caution">
    <text evidence="8">The sequence shown here is derived from an EMBL/GenBank/DDBJ whole genome shotgun (WGS) entry which is preliminary data.</text>
</comment>
<evidence type="ECO:0000313" key="8">
    <source>
        <dbReference type="EMBL" id="KAK4244060.1"/>
    </source>
</evidence>
<dbReference type="GO" id="GO:0045122">
    <property type="term" value="P:aflatoxin biosynthetic process"/>
    <property type="evidence" value="ECO:0007669"/>
    <property type="project" value="InterPro"/>
</dbReference>
<feature type="compositionally biased region" description="Polar residues" evidence="6">
    <location>
        <begin position="283"/>
        <end position="302"/>
    </location>
</feature>
<feature type="region of interest" description="Disordered" evidence="6">
    <location>
        <begin position="369"/>
        <end position="395"/>
    </location>
</feature>
<evidence type="ECO:0000256" key="4">
    <source>
        <dbReference type="ARBA" id="ARBA00023163"/>
    </source>
</evidence>
<evidence type="ECO:0000256" key="6">
    <source>
        <dbReference type="SAM" id="MobiDB-lite"/>
    </source>
</evidence>
<keyword evidence="5" id="KW-0539">Nucleus</keyword>
<proteinExistence type="predicted"/>
<keyword evidence="3" id="KW-0238">DNA-binding</keyword>
<name>A0AAN7CLN4_9PEZI</name>
<dbReference type="InterPro" id="IPR013700">
    <property type="entry name" value="AflR"/>
</dbReference>
<feature type="domain" description="Aflatoxin regulatory protein" evidence="7">
    <location>
        <begin position="151"/>
        <end position="268"/>
    </location>
</feature>
<evidence type="ECO:0000313" key="9">
    <source>
        <dbReference type="Proteomes" id="UP001303647"/>
    </source>
</evidence>
<gene>
    <name evidence="8" type="ORF">C7999DRAFT_35598</name>
</gene>
<dbReference type="GO" id="GO:0006355">
    <property type="term" value="P:regulation of DNA-templated transcription"/>
    <property type="evidence" value="ECO:0007669"/>
    <property type="project" value="InterPro"/>
</dbReference>
<keyword evidence="1" id="KW-0479">Metal-binding</keyword>
<feature type="compositionally biased region" description="Low complexity" evidence="6">
    <location>
        <begin position="128"/>
        <end position="138"/>
    </location>
</feature>
<dbReference type="Pfam" id="PF08493">
    <property type="entry name" value="AflR"/>
    <property type="match status" value="1"/>
</dbReference>
<feature type="region of interest" description="Disordered" evidence="6">
    <location>
        <begin position="107"/>
        <end position="146"/>
    </location>
</feature>
<organism evidence="8 9">
    <name type="scientific">Corynascus novoguineensis</name>
    <dbReference type="NCBI Taxonomy" id="1126955"/>
    <lineage>
        <taxon>Eukaryota</taxon>
        <taxon>Fungi</taxon>
        <taxon>Dikarya</taxon>
        <taxon>Ascomycota</taxon>
        <taxon>Pezizomycotina</taxon>
        <taxon>Sordariomycetes</taxon>
        <taxon>Sordariomycetidae</taxon>
        <taxon>Sordariales</taxon>
        <taxon>Chaetomiaceae</taxon>
        <taxon>Corynascus</taxon>
    </lineage>
</organism>
<evidence type="ECO:0000256" key="3">
    <source>
        <dbReference type="ARBA" id="ARBA00023125"/>
    </source>
</evidence>
<feature type="compositionally biased region" description="Basic and acidic residues" evidence="6">
    <location>
        <begin position="386"/>
        <end position="395"/>
    </location>
</feature>
<dbReference type="GO" id="GO:0005634">
    <property type="term" value="C:nucleus"/>
    <property type="evidence" value="ECO:0007669"/>
    <property type="project" value="InterPro"/>
</dbReference>
<accession>A0AAN7CLN4</accession>
<protein>
    <recommendedName>
        <fullName evidence="7">Aflatoxin regulatory protein domain-containing protein</fullName>
    </recommendedName>
</protein>
<keyword evidence="9" id="KW-1185">Reference proteome</keyword>
<dbReference type="AlphaFoldDB" id="A0AAN7CLN4"/>
<keyword evidence="4" id="KW-0804">Transcription</keyword>
<reference evidence="8" key="2">
    <citation type="submission" date="2023-05" db="EMBL/GenBank/DDBJ databases">
        <authorList>
            <consortium name="Lawrence Berkeley National Laboratory"/>
            <person name="Steindorff A."/>
            <person name="Hensen N."/>
            <person name="Bonometti L."/>
            <person name="Westerberg I."/>
            <person name="Brannstrom I.O."/>
            <person name="Guillou S."/>
            <person name="Cros-Aarteil S."/>
            <person name="Calhoun S."/>
            <person name="Haridas S."/>
            <person name="Kuo A."/>
            <person name="Mondo S."/>
            <person name="Pangilinan J."/>
            <person name="Riley R."/>
            <person name="Labutti K."/>
            <person name="Andreopoulos B."/>
            <person name="Lipzen A."/>
            <person name="Chen C."/>
            <person name="Yanf M."/>
            <person name="Daum C."/>
            <person name="Ng V."/>
            <person name="Clum A."/>
            <person name="Ohm R."/>
            <person name="Martin F."/>
            <person name="Silar P."/>
            <person name="Natvig D."/>
            <person name="Lalanne C."/>
            <person name="Gautier V."/>
            <person name="Ament-Velasquez S.L."/>
            <person name="Kruys A."/>
            <person name="Hutchinson M.I."/>
            <person name="Powell A.J."/>
            <person name="Barry K."/>
            <person name="Miller A.N."/>
            <person name="Grigoriev I.V."/>
            <person name="Debuchy R."/>
            <person name="Gladieux P."/>
            <person name="Thoren M.H."/>
            <person name="Johannesson H."/>
        </authorList>
    </citation>
    <scope>NUCLEOTIDE SEQUENCE</scope>
    <source>
        <strain evidence="8">CBS 359.72</strain>
    </source>
</reference>
<dbReference type="GO" id="GO:0046872">
    <property type="term" value="F:metal ion binding"/>
    <property type="evidence" value="ECO:0007669"/>
    <property type="project" value="UniProtKB-KW"/>
</dbReference>
<dbReference type="EMBL" id="MU857761">
    <property type="protein sequence ID" value="KAK4244060.1"/>
    <property type="molecule type" value="Genomic_DNA"/>
</dbReference>
<keyword evidence="2" id="KW-0805">Transcription regulation</keyword>
<feature type="region of interest" description="Disordered" evidence="6">
    <location>
        <begin position="263"/>
        <end position="303"/>
    </location>
</feature>